<proteinExistence type="predicted"/>
<dbReference type="InterPro" id="IPR036259">
    <property type="entry name" value="MFS_trans_sf"/>
</dbReference>
<evidence type="ECO:0000256" key="4">
    <source>
        <dbReference type="SAM" id="Phobius"/>
    </source>
</evidence>
<dbReference type="CDD" id="cd17324">
    <property type="entry name" value="MFS_NepI_like"/>
    <property type="match status" value="1"/>
</dbReference>
<dbReference type="PANTHER" id="PTHR42910">
    <property type="entry name" value="TRANSPORTER SCO4007-RELATED"/>
    <property type="match status" value="1"/>
</dbReference>
<feature type="transmembrane region" description="Helical" evidence="4">
    <location>
        <begin position="153"/>
        <end position="173"/>
    </location>
</feature>
<keyword evidence="3 4" id="KW-0472">Membrane</keyword>
<keyword evidence="1 4" id="KW-0812">Transmembrane</keyword>
<reference evidence="7" key="1">
    <citation type="journal article" date="2019" name="Int. J. Syst. Evol. Microbiol.">
        <title>The Global Catalogue of Microorganisms (GCM) 10K type strain sequencing project: providing services to taxonomists for standard genome sequencing and annotation.</title>
        <authorList>
            <consortium name="The Broad Institute Genomics Platform"/>
            <consortium name="The Broad Institute Genome Sequencing Center for Infectious Disease"/>
            <person name="Wu L."/>
            <person name="Ma J."/>
        </authorList>
    </citation>
    <scope>NUCLEOTIDE SEQUENCE [LARGE SCALE GENOMIC DNA]</scope>
    <source>
        <strain evidence="7">LMG 24813</strain>
    </source>
</reference>
<feature type="transmembrane region" description="Helical" evidence="4">
    <location>
        <begin position="238"/>
        <end position="258"/>
    </location>
</feature>
<evidence type="ECO:0000313" key="7">
    <source>
        <dbReference type="Proteomes" id="UP001595848"/>
    </source>
</evidence>
<keyword evidence="7" id="KW-1185">Reference proteome</keyword>
<evidence type="ECO:0000259" key="5">
    <source>
        <dbReference type="PROSITE" id="PS50850"/>
    </source>
</evidence>
<dbReference type="InterPro" id="IPR011701">
    <property type="entry name" value="MFS"/>
</dbReference>
<dbReference type="InterPro" id="IPR020846">
    <property type="entry name" value="MFS_dom"/>
</dbReference>
<feature type="transmembrane region" description="Helical" evidence="4">
    <location>
        <begin position="355"/>
        <end position="373"/>
    </location>
</feature>
<feature type="transmembrane region" description="Helical" evidence="4">
    <location>
        <begin position="29"/>
        <end position="54"/>
    </location>
</feature>
<feature type="transmembrane region" description="Helical" evidence="4">
    <location>
        <begin position="66"/>
        <end position="84"/>
    </location>
</feature>
<dbReference type="Pfam" id="PF07690">
    <property type="entry name" value="MFS_1"/>
    <property type="match status" value="1"/>
</dbReference>
<feature type="transmembrane region" description="Helical" evidence="4">
    <location>
        <begin position="123"/>
        <end position="141"/>
    </location>
</feature>
<feature type="transmembrane region" description="Helical" evidence="4">
    <location>
        <begin position="205"/>
        <end position="226"/>
    </location>
</feature>
<dbReference type="EMBL" id="JBHSBV010000007">
    <property type="protein sequence ID" value="MFC4202931.1"/>
    <property type="molecule type" value="Genomic_DNA"/>
</dbReference>
<dbReference type="Gene3D" id="1.20.1250.20">
    <property type="entry name" value="MFS general substrate transporter like domains"/>
    <property type="match status" value="1"/>
</dbReference>
<dbReference type="SUPFAM" id="SSF103473">
    <property type="entry name" value="MFS general substrate transporter"/>
    <property type="match status" value="1"/>
</dbReference>
<dbReference type="PROSITE" id="PS50850">
    <property type="entry name" value="MFS"/>
    <property type="match status" value="1"/>
</dbReference>
<name>A0ABV8P195_9BURK</name>
<accession>A0ABV8P195</accession>
<organism evidence="6 7">
    <name type="scientific">Candidimonas humi</name>
    <dbReference type="NCBI Taxonomy" id="683355"/>
    <lineage>
        <taxon>Bacteria</taxon>
        <taxon>Pseudomonadati</taxon>
        <taxon>Pseudomonadota</taxon>
        <taxon>Betaproteobacteria</taxon>
        <taxon>Burkholderiales</taxon>
        <taxon>Alcaligenaceae</taxon>
        <taxon>Candidimonas</taxon>
    </lineage>
</organism>
<dbReference type="Proteomes" id="UP001595848">
    <property type="component" value="Unassembled WGS sequence"/>
</dbReference>
<feature type="transmembrane region" description="Helical" evidence="4">
    <location>
        <begin position="270"/>
        <end position="299"/>
    </location>
</feature>
<dbReference type="RefSeq" id="WP_343218750.1">
    <property type="nucleotide sequence ID" value="NZ_JAHTBN010000006.1"/>
</dbReference>
<gene>
    <name evidence="6" type="ORF">ACFOY1_18425</name>
</gene>
<evidence type="ECO:0000256" key="1">
    <source>
        <dbReference type="ARBA" id="ARBA00022692"/>
    </source>
</evidence>
<feature type="domain" description="Major facilitator superfamily (MFS) profile" evidence="5">
    <location>
        <begin position="1"/>
        <end position="379"/>
    </location>
</feature>
<feature type="transmembrane region" description="Helical" evidence="4">
    <location>
        <begin position="328"/>
        <end position="348"/>
    </location>
</feature>
<evidence type="ECO:0000256" key="3">
    <source>
        <dbReference type="ARBA" id="ARBA00023136"/>
    </source>
</evidence>
<sequence length="395" mass="42091">MQVMAVATGIAAANIWYAQPLLDTLARHFLVSTGTAGLIVTMTQLGYTFGLVLVVPLGDFFELRRLVTVLSACTAAALVLAGAASSIGVFLVASMIIGITATAAQVLVPFAAHLAMDDQRGQVVGRVMAGLLLGILLSRTFSGFVADVLGWRAVFDIAAAFMVIQAWVLSRVLPQFRNETSLRYFPLLLSVVQLFREEPLLRRRIVYGALGFAAFTTLWTGLSFLLTRPPYNYGDTVVGLFGLLGAAGAMCAMAAGRLHDRGKAHTGTGVFLAVIVLAFAIMGFFQNYLAAIVVGVVLLDLGQQGQHILNQSVVYELNPKMRGRITTAYMTCFFLGGVIGSVLTGYLYQLAGWTAVAWLGGAFGGIAFLFWLTEPGTSRGSADKQGSTVARVGKE</sequence>
<evidence type="ECO:0000313" key="6">
    <source>
        <dbReference type="EMBL" id="MFC4202931.1"/>
    </source>
</evidence>
<protein>
    <submittedName>
        <fullName evidence="6">MFS transporter</fullName>
    </submittedName>
</protein>
<feature type="transmembrane region" description="Helical" evidence="4">
    <location>
        <begin position="90"/>
        <end position="111"/>
    </location>
</feature>
<dbReference type="PANTHER" id="PTHR42910:SF1">
    <property type="entry name" value="MAJOR FACILITATOR SUPERFAMILY (MFS) PROFILE DOMAIN-CONTAINING PROTEIN"/>
    <property type="match status" value="1"/>
</dbReference>
<keyword evidence="2 4" id="KW-1133">Transmembrane helix</keyword>
<comment type="caution">
    <text evidence="6">The sequence shown here is derived from an EMBL/GenBank/DDBJ whole genome shotgun (WGS) entry which is preliminary data.</text>
</comment>
<evidence type="ECO:0000256" key="2">
    <source>
        <dbReference type="ARBA" id="ARBA00022989"/>
    </source>
</evidence>